<accession>A0A8J5N6Q5</accession>
<feature type="region of interest" description="Disordered" evidence="7">
    <location>
        <begin position="962"/>
        <end position="1026"/>
    </location>
</feature>
<dbReference type="GO" id="GO:0005886">
    <property type="term" value="C:plasma membrane"/>
    <property type="evidence" value="ECO:0007669"/>
    <property type="project" value="TreeGrafter"/>
</dbReference>
<dbReference type="InterPro" id="IPR003599">
    <property type="entry name" value="Ig_sub"/>
</dbReference>
<feature type="compositionally biased region" description="Basic and acidic residues" evidence="7">
    <location>
        <begin position="1364"/>
        <end position="1379"/>
    </location>
</feature>
<dbReference type="FunFam" id="2.60.40.10:FF:000714">
    <property type="entry name" value="Titin novex-3"/>
    <property type="match status" value="1"/>
</dbReference>
<feature type="compositionally biased region" description="Polar residues" evidence="7">
    <location>
        <begin position="735"/>
        <end position="749"/>
    </location>
</feature>
<feature type="compositionally biased region" description="Polar residues" evidence="7">
    <location>
        <begin position="598"/>
        <end position="621"/>
    </location>
</feature>
<feature type="domain" description="Ig-like" evidence="8">
    <location>
        <begin position="326"/>
        <end position="415"/>
    </location>
</feature>
<evidence type="ECO:0000256" key="3">
    <source>
        <dbReference type="ARBA" id="ARBA00022490"/>
    </source>
</evidence>
<feature type="domain" description="Ig-like" evidence="8">
    <location>
        <begin position="467"/>
        <end position="557"/>
    </location>
</feature>
<feature type="non-terminal residue" evidence="9">
    <location>
        <position position="1601"/>
    </location>
</feature>
<feature type="compositionally biased region" description="Low complexity" evidence="7">
    <location>
        <begin position="1563"/>
        <end position="1572"/>
    </location>
</feature>
<evidence type="ECO:0000256" key="4">
    <source>
        <dbReference type="ARBA" id="ARBA00022729"/>
    </source>
</evidence>
<keyword evidence="4" id="KW-0732">Signal</keyword>
<protein>
    <submittedName>
        <fullName evidence="9">Titin-like 21</fullName>
    </submittedName>
</protein>
<dbReference type="GO" id="GO:0060298">
    <property type="term" value="P:positive regulation of sarcomere organization"/>
    <property type="evidence" value="ECO:0007669"/>
    <property type="project" value="UniProtKB-ARBA"/>
</dbReference>
<dbReference type="Pfam" id="PF07679">
    <property type="entry name" value="I-set"/>
    <property type="match status" value="5"/>
</dbReference>
<feature type="region of interest" description="Disordered" evidence="7">
    <location>
        <begin position="590"/>
        <end position="669"/>
    </location>
</feature>
<feature type="domain" description="Ig-like" evidence="8">
    <location>
        <begin position="224"/>
        <end position="314"/>
    </location>
</feature>
<dbReference type="EMBL" id="JAHLQT010007950">
    <property type="protein sequence ID" value="KAG7174094.1"/>
    <property type="molecule type" value="Genomic_DNA"/>
</dbReference>
<evidence type="ECO:0000256" key="7">
    <source>
        <dbReference type="SAM" id="MobiDB-lite"/>
    </source>
</evidence>
<gene>
    <name evidence="9" type="primary">Ttn-L21</name>
    <name evidence="9" type="ORF">Hamer_G017824</name>
</gene>
<dbReference type="Gene3D" id="2.60.40.10">
    <property type="entry name" value="Immunoglobulins"/>
    <property type="match status" value="5"/>
</dbReference>
<evidence type="ECO:0000256" key="5">
    <source>
        <dbReference type="ARBA" id="ARBA00023157"/>
    </source>
</evidence>
<feature type="region of interest" description="Disordered" evidence="7">
    <location>
        <begin position="1545"/>
        <end position="1586"/>
    </location>
</feature>
<dbReference type="PROSITE" id="PS50835">
    <property type="entry name" value="IG_LIKE"/>
    <property type="match status" value="5"/>
</dbReference>
<dbReference type="FunFam" id="2.60.40.10:FF:000080">
    <property type="entry name" value="Myosin light chain kinase, smooth muscle"/>
    <property type="match status" value="1"/>
</dbReference>
<feature type="compositionally biased region" description="Polar residues" evidence="7">
    <location>
        <begin position="1180"/>
        <end position="1203"/>
    </location>
</feature>
<feature type="region of interest" description="Disordered" evidence="7">
    <location>
        <begin position="423"/>
        <end position="467"/>
    </location>
</feature>
<feature type="compositionally biased region" description="Low complexity" evidence="7">
    <location>
        <begin position="1504"/>
        <end position="1516"/>
    </location>
</feature>
<dbReference type="Proteomes" id="UP000747542">
    <property type="component" value="Unassembled WGS sequence"/>
</dbReference>
<feature type="compositionally biased region" description="Polar residues" evidence="7">
    <location>
        <begin position="427"/>
        <end position="443"/>
    </location>
</feature>
<feature type="compositionally biased region" description="Polar residues" evidence="7">
    <location>
        <begin position="1009"/>
        <end position="1018"/>
    </location>
</feature>
<feature type="region of interest" description="Disordered" evidence="7">
    <location>
        <begin position="1041"/>
        <end position="1525"/>
    </location>
</feature>
<feature type="compositionally biased region" description="Polar residues" evidence="7">
    <location>
        <begin position="1144"/>
        <end position="1166"/>
    </location>
</feature>
<sequence>MFAWLWSRKDKPRGQAPKILEPLKPLKVEHGSKAVLETTVKGQPTPKVLWYHLDREVVQSSEFVQEFDATTGRAALIISEVFIDDKGLYRCVAINQHGQDETASYVTVEDIEMLEKSELRQAPRITRPLQAQIVKTPSSLDLQARYEAFPPPTIKWYHKGKELKPSRDYTIEYIDDETSLHIEEVFDDDSGEYEVRVFNEVGEARSVATVIVTQPEEVIEMEPPKFIKPLQPQIVPEGEVAILEAEVTAKPPAEFMWYRHGQKITTDEELEVQITSEDNKTTLVLGELFEDDSGDYTITAQNPVGLASSTATLLVEGEGAEEAEPPAFSPPLTPIRVMDGEEVRFSCKVTGKPMPKLTWFQNGRPIGHHREVRLTQTPDGRAGLQILEVFPEDEGDYTCIARNKAGEARTTANLCVESYEYHPDSEAATTTSVSEKNVFSGPTSEEDETLEIEKDSESDSSEAGSSPYFCNRLEQKIEVIEGSSVRLLTKTTGYPRPTVKWHADGMPVEVTEALTLETYEDGTEALTLPYAVLDDCGEYTCEAMNRNGVDTTVTTLVVLPEHTEETSKAYRKPEWVTRMEDLKQAMSGIVERSRARRSGSQLHQTPSLDPSEKTVLQPSQFVSQTSSPMLPSSLPVSSSILQSSNPSSSPVTPKSTSEKQKLPQVPSPVTSCVSLPLRTFVDVQSTSDVQCALDGSVTSTSVTSMSVDSLGRPSLSCDPSCMSSRDTISECDTEYGSQTDTEYQSDSQLNEPQSDCLANVEVASCLSIGDLSIGSDSVFISETETVSDATSRRTSTYTVNPIYFVEDEQTLSTSKSQLLSPSTKHVHFKFDADTPSTMSEDERQTESPNFAQAVLSNYLSSHRNSISQVIEALSSLAQADITAEIEMTIEQNKKQKLCEHPQGTADDTVSSSQNLESSTYMLNQPLVIEESSGKEDGPKEKYPHDFESFSMQEKVAVPLEDGVTTSSQGADGDKTPDISDCGKVGQMTDSEVSKRPEEFDPANAKENVSIETSQSITVKDSMGTKTKEQVVVSTVHKVKRKSILKNTGHMPKPAVPQAPEVSTDHVKEGAKITRQLTPTLRRKPILKKKETMMSSSSSKHLAEKDAATGRKLLSQTGQRDVKEEVSKTSKIGSKNLKSLPKAPEQSQGHATRTKPSVTVSQENPKISSETMSESSKSTERAGSSETSQPTEAHTFRRSTSLPSTPVPLRKDRPSPPNKLPLVMSRGLSSDSLRESRIPRAGRSNESTPTSTPKQVRKFSPKCEEASSKIPKPMSREHSFDSLTDWTGSPKRNVWSEPSSPMSTPQLIRKTFKQIHENTKIPMPVYQYSSTEDLEDSSPQESPRPSREKRQRSLIRPPRTMSVDRAMDLNFRKPKDDSPKTSRTSSRAQSPLPVSPRIQSPTAGRVTATVSGGAQSPTLGRGKIHSPSQGSKRLTSPGSTPRTVLSPGSTPRTVLSPGSTPKLMLSPGSTPKRMYSPTSSVKTSKSPSTAPKILQSPILTPKRVLSPLPQCSLPSSSDTISKTGTRPKVPYAELYPLKESTVKIPNQKSATLPRYMSTSDSEQHSSSVGSGRVKSSRHSRSGGMRRADSLEEFLLLENECMD</sequence>
<dbReference type="InterPro" id="IPR013783">
    <property type="entry name" value="Ig-like_fold"/>
</dbReference>
<dbReference type="PANTHER" id="PTHR45080:SF8">
    <property type="entry name" value="IG-LIKE DOMAIN-CONTAINING PROTEIN"/>
    <property type="match status" value="1"/>
</dbReference>
<dbReference type="SUPFAM" id="SSF48726">
    <property type="entry name" value="Immunoglobulin"/>
    <property type="match status" value="5"/>
</dbReference>
<name>A0A8J5N6Q5_HOMAM</name>
<feature type="compositionally biased region" description="Polar residues" evidence="7">
    <location>
        <begin position="1243"/>
        <end position="1253"/>
    </location>
</feature>
<evidence type="ECO:0000259" key="8">
    <source>
        <dbReference type="PROSITE" id="PS50835"/>
    </source>
</evidence>
<dbReference type="InterPro" id="IPR007110">
    <property type="entry name" value="Ig-like_dom"/>
</dbReference>
<keyword evidence="6" id="KW-0393">Immunoglobulin domain</keyword>
<evidence type="ECO:0000256" key="2">
    <source>
        <dbReference type="ARBA" id="ARBA00006692"/>
    </source>
</evidence>
<dbReference type="InterPro" id="IPR013098">
    <property type="entry name" value="Ig_I-set"/>
</dbReference>
<dbReference type="InterPro" id="IPR036179">
    <property type="entry name" value="Ig-like_dom_sf"/>
</dbReference>
<dbReference type="SMART" id="SM00408">
    <property type="entry name" value="IGc2"/>
    <property type="match status" value="5"/>
</dbReference>
<evidence type="ECO:0000256" key="6">
    <source>
        <dbReference type="ARBA" id="ARBA00023319"/>
    </source>
</evidence>
<evidence type="ECO:0000256" key="1">
    <source>
        <dbReference type="ARBA" id="ARBA00004496"/>
    </source>
</evidence>
<feature type="compositionally biased region" description="Polar residues" evidence="7">
    <location>
        <begin position="1545"/>
        <end position="1559"/>
    </location>
</feature>
<keyword evidence="5" id="KW-1015">Disulfide bond</keyword>
<dbReference type="GO" id="GO:0040017">
    <property type="term" value="P:positive regulation of locomotion"/>
    <property type="evidence" value="ECO:0007669"/>
    <property type="project" value="UniProtKB-ARBA"/>
</dbReference>
<feature type="domain" description="Ig-like" evidence="8">
    <location>
        <begin position="123"/>
        <end position="213"/>
    </location>
</feature>
<proteinExistence type="inferred from homology"/>
<feature type="compositionally biased region" description="Basic and acidic residues" evidence="7">
    <location>
        <begin position="1062"/>
        <end position="1071"/>
    </location>
</feature>
<feature type="region of interest" description="Disordered" evidence="7">
    <location>
        <begin position="729"/>
        <end position="749"/>
    </location>
</feature>
<dbReference type="GO" id="GO:0005737">
    <property type="term" value="C:cytoplasm"/>
    <property type="evidence" value="ECO:0007669"/>
    <property type="project" value="UniProtKB-SubCell"/>
</dbReference>
<dbReference type="GO" id="GO:0045989">
    <property type="term" value="P:positive regulation of striated muscle contraction"/>
    <property type="evidence" value="ECO:0007669"/>
    <property type="project" value="UniProtKB-ARBA"/>
</dbReference>
<feature type="compositionally biased region" description="Polar residues" evidence="7">
    <location>
        <begin position="1295"/>
        <end position="1305"/>
    </location>
</feature>
<dbReference type="GO" id="GO:0007156">
    <property type="term" value="P:homophilic cell adhesion via plasma membrane adhesion molecules"/>
    <property type="evidence" value="ECO:0007669"/>
    <property type="project" value="TreeGrafter"/>
</dbReference>
<comment type="subcellular location">
    <subcellularLocation>
        <location evidence="1">Cytoplasm</location>
    </subcellularLocation>
</comment>
<dbReference type="InterPro" id="IPR050958">
    <property type="entry name" value="Cell_Adh-Cytoskel_Orgn"/>
</dbReference>
<feature type="compositionally biased region" description="Low complexity" evidence="7">
    <location>
        <begin position="1475"/>
        <end position="1491"/>
    </location>
</feature>
<feature type="compositionally biased region" description="Low complexity" evidence="7">
    <location>
        <begin position="622"/>
        <end position="655"/>
    </location>
</feature>
<dbReference type="InterPro" id="IPR003598">
    <property type="entry name" value="Ig_sub2"/>
</dbReference>
<organism evidence="9 10">
    <name type="scientific">Homarus americanus</name>
    <name type="common">American lobster</name>
    <dbReference type="NCBI Taxonomy" id="6706"/>
    <lineage>
        <taxon>Eukaryota</taxon>
        <taxon>Metazoa</taxon>
        <taxon>Ecdysozoa</taxon>
        <taxon>Arthropoda</taxon>
        <taxon>Crustacea</taxon>
        <taxon>Multicrustacea</taxon>
        <taxon>Malacostraca</taxon>
        <taxon>Eumalacostraca</taxon>
        <taxon>Eucarida</taxon>
        <taxon>Decapoda</taxon>
        <taxon>Pleocyemata</taxon>
        <taxon>Astacidea</taxon>
        <taxon>Nephropoidea</taxon>
        <taxon>Nephropidae</taxon>
        <taxon>Homarus</taxon>
    </lineage>
</organism>
<comment type="caution">
    <text evidence="9">The sequence shown here is derived from an EMBL/GenBank/DDBJ whole genome shotgun (WGS) entry which is preliminary data.</text>
</comment>
<evidence type="ECO:0000313" key="9">
    <source>
        <dbReference type="EMBL" id="KAG7174094.1"/>
    </source>
</evidence>
<keyword evidence="3" id="KW-0963">Cytoplasm</keyword>
<reference evidence="9" key="1">
    <citation type="journal article" date="2021" name="Sci. Adv.">
        <title>The American lobster genome reveals insights on longevity, neural, and immune adaptations.</title>
        <authorList>
            <person name="Polinski J.M."/>
            <person name="Zimin A.V."/>
            <person name="Clark K.F."/>
            <person name="Kohn A.B."/>
            <person name="Sadowski N."/>
            <person name="Timp W."/>
            <person name="Ptitsyn A."/>
            <person name="Khanna P."/>
            <person name="Romanova D.Y."/>
            <person name="Williams P."/>
            <person name="Greenwood S.J."/>
            <person name="Moroz L.L."/>
            <person name="Walt D.R."/>
            <person name="Bodnar A.G."/>
        </authorList>
    </citation>
    <scope>NUCLEOTIDE SEQUENCE</scope>
    <source>
        <strain evidence="9">GMGI-L3</strain>
    </source>
</reference>
<feature type="compositionally biased region" description="Polar residues" evidence="7">
    <location>
        <begin position="1396"/>
        <end position="1417"/>
    </location>
</feature>
<dbReference type="FunFam" id="2.60.40.10:FF:000425">
    <property type="entry name" value="Myosin light chain kinase"/>
    <property type="match status" value="1"/>
</dbReference>
<evidence type="ECO:0000313" key="10">
    <source>
        <dbReference type="Proteomes" id="UP000747542"/>
    </source>
</evidence>
<keyword evidence="10" id="KW-1185">Reference proteome</keyword>
<feature type="compositionally biased region" description="Polar residues" evidence="7">
    <location>
        <begin position="1425"/>
        <end position="1458"/>
    </location>
</feature>
<dbReference type="SMART" id="SM00409">
    <property type="entry name" value="IG"/>
    <property type="match status" value="5"/>
</dbReference>
<dbReference type="FunFam" id="2.60.40.10:FF:000107">
    <property type="entry name" value="Myosin, light chain kinase a"/>
    <property type="match status" value="2"/>
</dbReference>
<dbReference type="PANTHER" id="PTHR45080">
    <property type="entry name" value="CONTACTIN 5"/>
    <property type="match status" value="1"/>
</dbReference>
<comment type="similarity">
    <text evidence="2">Belongs to the protein kinase superfamily. CAMK Ser/Thr protein kinase family.</text>
</comment>
<feature type="domain" description="Ig-like" evidence="8">
    <location>
        <begin position="17"/>
        <end position="107"/>
    </location>
</feature>